<reference evidence="2 3" key="1">
    <citation type="journal article" date="2016" name="Mol. Biol. Evol.">
        <title>Comparative Genomics of Early-Diverging Mushroom-Forming Fungi Provides Insights into the Origins of Lignocellulose Decay Capabilities.</title>
        <authorList>
            <person name="Nagy L.G."/>
            <person name="Riley R."/>
            <person name="Tritt A."/>
            <person name="Adam C."/>
            <person name="Daum C."/>
            <person name="Floudas D."/>
            <person name="Sun H."/>
            <person name="Yadav J.S."/>
            <person name="Pangilinan J."/>
            <person name="Larsson K.H."/>
            <person name="Matsuura K."/>
            <person name="Barry K."/>
            <person name="Labutti K."/>
            <person name="Kuo R."/>
            <person name="Ohm R.A."/>
            <person name="Bhattacharya S.S."/>
            <person name="Shirouzu T."/>
            <person name="Yoshinaga Y."/>
            <person name="Martin F.M."/>
            <person name="Grigoriev I.V."/>
            <person name="Hibbett D.S."/>
        </authorList>
    </citation>
    <scope>NUCLEOTIDE SEQUENCE [LARGE SCALE GENOMIC DNA]</scope>
    <source>
        <strain evidence="2 3">HHB12029</strain>
    </source>
</reference>
<dbReference type="Proteomes" id="UP000077266">
    <property type="component" value="Unassembled WGS sequence"/>
</dbReference>
<evidence type="ECO:0000313" key="2">
    <source>
        <dbReference type="EMBL" id="KZW01056.1"/>
    </source>
</evidence>
<feature type="compositionally biased region" description="Polar residues" evidence="1">
    <location>
        <begin position="1"/>
        <end position="18"/>
    </location>
</feature>
<sequence>MFSQISNFFTATTPSRSSDLGGMTEPAHILPQNEEGPQTQGFSQNEMHDMMKYARDRAEKARRARQGHAGRDQKWE</sequence>
<keyword evidence="3" id="KW-1185">Reference proteome</keyword>
<feature type="region of interest" description="Disordered" evidence="1">
    <location>
        <begin position="1"/>
        <end position="43"/>
    </location>
</feature>
<gene>
    <name evidence="2" type="ORF">EXIGLDRAFT_761069</name>
</gene>
<evidence type="ECO:0000313" key="3">
    <source>
        <dbReference type="Proteomes" id="UP000077266"/>
    </source>
</evidence>
<feature type="region of interest" description="Disordered" evidence="1">
    <location>
        <begin position="56"/>
        <end position="76"/>
    </location>
</feature>
<dbReference type="EMBL" id="KV425896">
    <property type="protein sequence ID" value="KZW01056.1"/>
    <property type="molecule type" value="Genomic_DNA"/>
</dbReference>
<dbReference type="InParanoid" id="A0A165NQ17"/>
<accession>A0A165NQ17</accession>
<name>A0A165NQ17_EXIGL</name>
<dbReference type="AlphaFoldDB" id="A0A165NQ17"/>
<evidence type="ECO:0000256" key="1">
    <source>
        <dbReference type="SAM" id="MobiDB-lite"/>
    </source>
</evidence>
<protein>
    <submittedName>
        <fullName evidence="2">Uncharacterized protein</fullName>
    </submittedName>
</protein>
<organism evidence="2 3">
    <name type="scientific">Exidia glandulosa HHB12029</name>
    <dbReference type="NCBI Taxonomy" id="1314781"/>
    <lineage>
        <taxon>Eukaryota</taxon>
        <taxon>Fungi</taxon>
        <taxon>Dikarya</taxon>
        <taxon>Basidiomycota</taxon>
        <taxon>Agaricomycotina</taxon>
        <taxon>Agaricomycetes</taxon>
        <taxon>Auriculariales</taxon>
        <taxon>Exidiaceae</taxon>
        <taxon>Exidia</taxon>
    </lineage>
</organism>
<proteinExistence type="predicted"/>